<sequence length="162" mass="17935">MTWTEADSAVEHGITITGSRSTEHRSAEFYGRIFEAYLEPFAQQNAHFHIGGALGIDTLTLNWLANNTPSAITIAVPCSVNDQPHEAADAIRSWARAGRLADIVELNAPALGTPAYHVRNRWMVDRTQFVIGFPRNDDPGSGTWYTLGYAAEQRKPRMIVPI</sequence>
<reference evidence="2" key="1">
    <citation type="journal article" date="2019" name="Int. J. Syst. Evol. Microbiol.">
        <title>The Global Catalogue of Microorganisms (GCM) 10K type strain sequencing project: providing services to taxonomists for standard genome sequencing and annotation.</title>
        <authorList>
            <consortium name="The Broad Institute Genomics Platform"/>
            <consortium name="The Broad Institute Genome Sequencing Center for Infectious Disease"/>
            <person name="Wu L."/>
            <person name="Ma J."/>
        </authorList>
    </citation>
    <scope>NUCLEOTIDE SEQUENCE [LARGE SCALE GENOMIC DNA]</scope>
    <source>
        <strain evidence="2">JCM 18303</strain>
    </source>
</reference>
<dbReference type="Gene3D" id="3.40.50.450">
    <property type="match status" value="1"/>
</dbReference>
<dbReference type="EMBL" id="BAABJP010000008">
    <property type="protein sequence ID" value="GAA5153237.1"/>
    <property type="molecule type" value="Genomic_DNA"/>
</dbReference>
<dbReference type="SUPFAM" id="SSF102405">
    <property type="entry name" value="MCP/YpsA-like"/>
    <property type="match status" value="1"/>
</dbReference>
<comment type="caution">
    <text evidence="1">The sequence shown here is derived from an EMBL/GenBank/DDBJ whole genome shotgun (WGS) entry which is preliminary data.</text>
</comment>
<name>A0ABP9Q168_9PSEU</name>
<gene>
    <name evidence="1" type="ORF">GCM10023321_23200</name>
</gene>
<protein>
    <recommendedName>
        <fullName evidence="3">DNA recombination-mediator protein A</fullName>
    </recommendedName>
</protein>
<organism evidence="1 2">
    <name type="scientific">Pseudonocardia eucalypti</name>
    <dbReference type="NCBI Taxonomy" id="648755"/>
    <lineage>
        <taxon>Bacteria</taxon>
        <taxon>Bacillati</taxon>
        <taxon>Actinomycetota</taxon>
        <taxon>Actinomycetes</taxon>
        <taxon>Pseudonocardiales</taxon>
        <taxon>Pseudonocardiaceae</taxon>
        <taxon>Pseudonocardia</taxon>
    </lineage>
</organism>
<evidence type="ECO:0000313" key="2">
    <source>
        <dbReference type="Proteomes" id="UP001428817"/>
    </source>
</evidence>
<evidence type="ECO:0008006" key="3">
    <source>
        <dbReference type="Google" id="ProtNLM"/>
    </source>
</evidence>
<keyword evidence="2" id="KW-1185">Reference proteome</keyword>
<evidence type="ECO:0000313" key="1">
    <source>
        <dbReference type="EMBL" id="GAA5153237.1"/>
    </source>
</evidence>
<accession>A0ABP9Q168</accession>
<proteinExistence type="predicted"/>
<dbReference type="Proteomes" id="UP001428817">
    <property type="component" value="Unassembled WGS sequence"/>
</dbReference>
<dbReference type="RefSeq" id="WP_185061858.1">
    <property type="nucleotide sequence ID" value="NZ_BAABJP010000008.1"/>
</dbReference>